<gene>
    <name evidence="4" type="ORF">RN001_012742</name>
</gene>
<dbReference type="Gene3D" id="2.170.140.10">
    <property type="entry name" value="Chitin binding domain"/>
    <property type="match status" value="1"/>
</dbReference>
<name>A0AAN7Q1X4_9COLE</name>
<dbReference type="GO" id="GO:0008061">
    <property type="term" value="F:chitin binding"/>
    <property type="evidence" value="ECO:0007669"/>
    <property type="project" value="InterPro"/>
</dbReference>
<sequence length="1184" mass="134318">MKRTMQGLLWLFLLEFALLAMSLEPGFLDFDNLPDTNFSCVGKVIGGYYADLETNCQMFHVCTIGQLDEPMDIRFLCLNGTVFDQETRVCERIDEVDCTKSEQFYSLNLELYGNTQPPIVEESPEIDYPSDSKKSPTTLPSTSTITSTTFAPFFTTSATSTTARDISKVITSHHFPVNPPDIRFNPEEINISLKAGAPPDISRSQIPISYQQQSFSEKNTRVTVTTHTTIYKNEKQNRVPLLSTTNQPLQSLLDKTETTLTPKSVVSYGLTHSHGSPIATPTEINYGFSYPQTEESIEYHTDVPPHPYQYQLNIANFRPPTADGHPYHSIYRTSNKRPHKINFPATTYRNHPAFTSTKTPPYQTEKSHLPLPIPLLPTLPPLAFSSPSPFSVGNHIETKRYTKDHQSPPRIIISASASVSDNNGRRLNYSLGTIGATHILGSSPASYDDYKEEDVISDPFYHDVPKLKKSRRKRNTDDVIRNDQEAEDLLRYLFNWYKKKDNQENHITFPVSSDDITQINDQLAPVSNVETASDNGYERIFRKILMDTKTKNEKTEDRHTVISTTPSSVNDDENTSTVLLTTTEVNGRKKQRNLEVHYESKAKNHTRRSGLVSSSRKSNHVNGYDLNNDKNILIRRQMNVEEFKSSANVERNLETTTESVTDQEEEDTLDVTTTISSNSETFTTTINPDYNDNTKPEENFYDEFTTVDENANVTTLTNPTTTEALITQSDKTINYYDYENSDTVFEDLSYDSTTVTTIPRNKLFDTTTERIDDSTTPTTEPSYFEQSETQSLPQKEWNIVTPTKSFSKKIIEDKNISAESDKHESTSGFQTELSVFAIPDYVDDNYEPLTYQIEPSVHEPKETTTKKEVETTTNTIVLDFVNATETVIDTTTYLPTVENTDFTTTSETNTPVITTNYAETTLVTEGIIVEGTTENNFAAVDESTETKNTITTVMPKVTETVLVSEVTSPIMEISTTLPSLKTTQKKQNKKEYLRHRFGSSTNRKRGREQSNFKNQLVLNTDSDKNDSFIKHDLSNNTATLEDQKNRTDTNVSLTKFVESSTVPTDKRFKIAKLDISLTDAPLLKSANPTKSKFGKAILSTTPLTKVVRIDIRKEIPTDRKFIFNCFNKKIHQFYSDPRDCRLFHYCTLGYSKNQLVDMKFVCDLGTYYDEEKFICTKTKPTRCP</sequence>
<feature type="region of interest" description="Disordered" evidence="1">
    <location>
        <begin position="120"/>
        <end position="143"/>
    </location>
</feature>
<dbReference type="GO" id="GO:0005576">
    <property type="term" value="C:extracellular region"/>
    <property type="evidence" value="ECO:0007669"/>
    <property type="project" value="InterPro"/>
</dbReference>
<dbReference type="AlphaFoldDB" id="A0AAN7Q1X4"/>
<reference evidence="5" key="1">
    <citation type="submission" date="2023-01" db="EMBL/GenBank/DDBJ databases">
        <title>Key to firefly adult light organ development and bioluminescence: homeobox transcription factors regulate luciferase expression and transportation to peroxisome.</title>
        <authorList>
            <person name="Fu X."/>
        </authorList>
    </citation>
    <scope>NUCLEOTIDE SEQUENCE [LARGE SCALE GENOMIC DNA]</scope>
</reference>
<organism evidence="4 5">
    <name type="scientific">Aquatica leii</name>
    <dbReference type="NCBI Taxonomy" id="1421715"/>
    <lineage>
        <taxon>Eukaryota</taxon>
        <taxon>Metazoa</taxon>
        <taxon>Ecdysozoa</taxon>
        <taxon>Arthropoda</taxon>
        <taxon>Hexapoda</taxon>
        <taxon>Insecta</taxon>
        <taxon>Pterygota</taxon>
        <taxon>Neoptera</taxon>
        <taxon>Endopterygota</taxon>
        <taxon>Coleoptera</taxon>
        <taxon>Polyphaga</taxon>
        <taxon>Elateriformia</taxon>
        <taxon>Elateroidea</taxon>
        <taxon>Lampyridae</taxon>
        <taxon>Luciolinae</taxon>
        <taxon>Aquatica</taxon>
    </lineage>
</organism>
<feature type="region of interest" description="Disordered" evidence="1">
    <location>
        <begin position="338"/>
        <end position="366"/>
    </location>
</feature>
<dbReference type="PANTHER" id="PTHR22933">
    <property type="entry name" value="FI18007P1-RELATED"/>
    <property type="match status" value="1"/>
</dbReference>
<feature type="region of interest" description="Disordered" evidence="1">
    <location>
        <begin position="601"/>
        <end position="624"/>
    </location>
</feature>
<keyword evidence="5" id="KW-1185">Reference proteome</keyword>
<feature type="compositionally biased region" description="Polar residues" evidence="1">
    <location>
        <begin position="344"/>
        <end position="364"/>
    </location>
</feature>
<dbReference type="Pfam" id="PF01607">
    <property type="entry name" value="CBM_14"/>
    <property type="match status" value="1"/>
</dbReference>
<dbReference type="EMBL" id="JARPUR010000005">
    <property type="protein sequence ID" value="KAK4876320.1"/>
    <property type="molecule type" value="Genomic_DNA"/>
</dbReference>
<feature type="region of interest" description="Disordered" evidence="1">
    <location>
        <begin position="981"/>
        <end position="1016"/>
    </location>
</feature>
<dbReference type="InterPro" id="IPR002557">
    <property type="entry name" value="Chitin-bd_dom"/>
</dbReference>
<keyword evidence="2" id="KW-0732">Signal</keyword>
<feature type="chain" id="PRO_5042875848" description="Chitin-binding type-2 domain-containing protein" evidence="2">
    <location>
        <begin position="23"/>
        <end position="1184"/>
    </location>
</feature>
<dbReference type="PROSITE" id="PS50940">
    <property type="entry name" value="CHIT_BIND_II"/>
    <property type="match status" value="2"/>
</dbReference>
<feature type="signal peptide" evidence="2">
    <location>
        <begin position="1"/>
        <end position="22"/>
    </location>
</feature>
<comment type="caution">
    <text evidence="4">The sequence shown here is derived from an EMBL/GenBank/DDBJ whole genome shotgun (WGS) entry which is preliminary data.</text>
</comment>
<proteinExistence type="predicted"/>
<dbReference type="InterPro" id="IPR036508">
    <property type="entry name" value="Chitin-bd_dom_sf"/>
</dbReference>
<evidence type="ECO:0000256" key="2">
    <source>
        <dbReference type="SAM" id="SignalP"/>
    </source>
</evidence>
<evidence type="ECO:0000313" key="4">
    <source>
        <dbReference type="EMBL" id="KAK4876320.1"/>
    </source>
</evidence>
<feature type="domain" description="Chitin-binding type-2" evidence="3">
    <location>
        <begin position="1122"/>
        <end position="1184"/>
    </location>
</feature>
<feature type="domain" description="Chitin-binding type-2" evidence="3">
    <location>
        <begin position="37"/>
        <end position="100"/>
    </location>
</feature>
<dbReference type="Proteomes" id="UP001353858">
    <property type="component" value="Unassembled WGS sequence"/>
</dbReference>
<evidence type="ECO:0000313" key="5">
    <source>
        <dbReference type="Proteomes" id="UP001353858"/>
    </source>
</evidence>
<dbReference type="SUPFAM" id="SSF57625">
    <property type="entry name" value="Invertebrate chitin-binding proteins"/>
    <property type="match status" value="2"/>
</dbReference>
<dbReference type="InterPro" id="IPR052976">
    <property type="entry name" value="Scoloptoxin-like"/>
</dbReference>
<evidence type="ECO:0000259" key="3">
    <source>
        <dbReference type="PROSITE" id="PS50940"/>
    </source>
</evidence>
<dbReference type="SMART" id="SM00494">
    <property type="entry name" value="ChtBD2"/>
    <property type="match status" value="2"/>
</dbReference>
<protein>
    <recommendedName>
        <fullName evidence="3">Chitin-binding type-2 domain-containing protein</fullName>
    </recommendedName>
</protein>
<dbReference type="PANTHER" id="PTHR22933:SF43">
    <property type="entry name" value="LP10131P"/>
    <property type="match status" value="1"/>
</dbReference>
<accession>A0AAN7Q1X4</accession>
<feature type="region of interest" description="Disordered" evidence="1">
    <location>
        <begin position="771"/>
        <end position="791"/>
    </location>
</feature>
<feature type="compositionally biased region" description="Polar residues" evidence="1">
    <location>
        <begin position="774"/>
        <end position="791"/>
    </location>
</feature>
<evidence type="ECO:0000256" key="1">
    <source>
        <dbReference type="SAM" id="MobiDB-lite"/>
    </source>
</evidence>
<feature type="compositionally biased region" description="Basic residues" evidence="1">
    <location>
        <begin position="983"/>
        <end position="1006"/>
    </location>
</feature>